<reference evidence="1 2" key="1">
    <citation type="submission" date="2017-11" db="EMBL/GenBank/DDBJ databases">
        <title>Draft genome sequence of Enterococcus plantarum TRW2 strain isolated from lettuce.</title>
        <authorList>
            <person name="Kim E.B."/>
            <person name="Marco M.L."/>
            <person name="Williams T.R."/>
            <person name="You I.H."/>
        </authorList>
    </citation>
    <scope>NUCLEOTIDE SEQUENCE [LARGE SCALE GENOMIC DNA]</scope>
    <source>
        <strain evidence="1 2">TRW2</strain>
    </source>
</reference>
<comment type="caution">
    <text evidence="1">The sequence shown here is derived from an EMBL/GenBank/DDBJ whole genome shotgun (WGS) entry which is preliminary data.</text>
</comment>
<protein>
    <submittedName>
        <fullName evidence="1">Uncharacterized protein</fullName>
    </submittedName>
</protein>
<sequence length="187" mass="21404">MHFVTEHELRTTFQKEAFTQFCLKDQVRLTPGAKQFLLDKKIRIVSEAEWKENTEAAKQSLTSLNGYKEVLSSELLEAALIAMKQQLSVSQKIIDLEKILMLSLGKDSSDSEPILKEIVEFRLEAVHIFSEQGLLLIKLKRVYGIIHLIQVDYPQYSQLLIKASQTIIELKKQLVGETDEKTINESV</sequence>
<dbReference type="STRING" id="1077675.BCR22_03375"/>
<dbReference type="EMBL" id="PIEU01000041">
    <property type="protein sequence ID" value="PZL75838.1"/>
    <property type="molecule type" value="Genomic_DNA"/>
</dbReference>
<organism evidence="1 2">
    <name type="scientific">Enterococcus plantarum</name>
    <dbReference type="NCBI Taxonomy" id="1077675"/>
    <lineage>
        <taxon>Bacteria</taxon>
        <taxon>Bacillati</taxon>
        <taxon>Bacillota</taxon>
        <taxon>Bacilli</taxon>
        <taxon>Lactobacillales</taxon>
        <taxon>Enterococcaceae</taxon>
        <taxon>Enterococcus</taxon>
    </lineage>
</organism>
<dbReference type="RefSeq" id="WP_111247289.1">
    <property type="nucleotide sequence ID" value="NZ_PIEU01000041.1"/>
</dbReference>
<dbReference type="AlphaFoldDB" id="A0A2W3Z743"/>
<gene>
    <name evidence="1" type="ORF">CI088_04060</name>
</gene>
<keyword evidence="2" id="KW-1185">Reference proteome</keyword>
<evidence type="ECO:0000313" key="2">
    <source>
        <dbReference type="Proteomes" id="UP000249828"/>
    </source>
</evidence>
<accession>A0A2W3Z743</accession>
<dbReference type="Proteomes" id="UP000249828">
    <property type="component" value="Unassembled WGS sequence"/>
</dbReference>
<evidence type="ECO:0000313" key="1">
    <source>
        <dbReference type="EMBL" id="PZL75838.1"/>
    </source>
</evidence>
<name>A0A2W3Z743_9ENTE</name>
<proteinExistence type="predicted"/>